<sequence>MDAANASSTTSAFTSVLANAKYAGVAVPPQLDYVFEAIVTASPWTLFLTLFAMCIVYDQISYVMSKGSITGPSWKMPFIGPFLQSVDPKFEEYHAKWASGPLSCVSVFHKYCPPSSPEHLPPIVGKACNVGNPFADRLLLTARFVVIASTRDMARKVLNSPTYVKPCVVDVAHKLLGHDNWVFLDGKLHVDFRKGLNGLFTRKALETYLPGQEAVYKRYFKKFVQVTASNDGKPVPFMPEFRELMCAVSCRTFVGHYISDEAVKRIADDYYLITAALELVNFPIIIPLTKTWYGKKAADMVLAEFAKCVAKSKVRMAAGGDITCIMDGWILQMINSERWREAESKGTCEGMEKPYPLLRMFSDYEISQTVFTFLFASQDATSSAATWLFQITAQRPDVLDRVREENLRVRNGDIDAELNMDQLESLKYTRAVVRELLRYRPPVLMIPYLVKKAFPITDSYTVPKGSMLIPTTYMALHDPDVYENPDHFDPERYYSGDAEVKGAKNYLVFGTGPHYCLGQVYAQLNLALFLGKASVQLNWTHHPTPLSEEIKVFATIFPKDDCPLTFEDRKP</sequence>
<dbReference type="InterPro" id="IPR002403">
    <property type="entry name" value="Cyt_P450_E_grp-IV"/>
</dbReference>
<evidence type="ECO:0000256" key="10">
    <source>
        <dbReference type="ARBA" id="ARBA00023033"/>
    </source>
</evidence>
<dbReference type="CDD" id="cd11082">
    <property type="entry name" value="CYP61_CYP710"/>
    <property type="match status" value="1"/>
</dbReference>
<evidence type="ECO:0000313" key="18">
    <source>
        <dbReference type="Proteomes" id="UP000019374"/>
    </source>
</evidence>
<keyword evidence="10 16" id="KW-0503">Monooxygenase</keyword>
<comment type="subcellular location">
    <subcellularLocation>
        <location evidence="2">Endoplasmic reticulum membrane</location>
        <topology evidence="2">Single-pass membrane protein</topology>
    </subcellularLocation>
</comment>
<evidence type="ECO:0000256" key="11">
    <source>
        <dbReference type="ARBA" id="ARBA00023136"/>
    </source>
</evidence>
<proteinExistence type="inferred from homology"/>
<dbReference type="GO" id="GO:0004497">
    <property type="term" value="F:monooxygenase activity"/>
    <property type="evidence" value="ECO:0007669"/>
    <property type="project" value="UniProtKB-KW"/>
</dbReference>
<keyword evidence="6" id="KW-0256">Endoplasmic reticulum</keyword>
<dbReference type="GO" id="GO:0005506">
    <property type="term" value="F:iron ion binding"/>
    <property type="evidence" value="ECO:0007669"/>
    <property type="project" value="InterPro"/>
</dbReference>
<keyword evidence="15 16" id="KW-0349">Heme</keyword>
<evidence type="ECO:0000256" key="4">
    <source>
        <dbReference type="ARBA" id="ARBA00022692"/>
    </source>
</evidence>
<dbReference type="EC" id="1.14.19.41" evidence="13"/>
<dbReference type="GO" id="GO:0020037">
    <property type="term" value="F:heme binding"/>
    <property type="evidence" value="ECO:0007669"/>
    <property type="project" value="InterPro"/>
</dbReference>
<keyword evidence="4" id="KW-0812">Transmembrane</keyword>
<dbReference type="GO" id="GO:0000249">
    <property type="term" value="F:C-22 sterol desaturase (NADPH) activity"/>
    <property type="evidence" value="ECO:0007669"/>
    <property type="project" value="UniProtKB-EC"/>
</dbReference>
<dbReference type="PRINTS" id="PR00465">
    <property type="entry name" value="EP450IV"/>
</dbReference>
<evidence type="ECO:0000256" key="5">
    <source>
        <dbReference type="ARBA" id="ARBA00022723"/>
    </source>
</evidence>
<dbReference type="InterPro" id="IPR036396">
    <property type="entry name" value="Cyt_P450_sf"/>
</dbReference>
<dbReference type="SUPFAM" id="SSF48264">
    <property type="entry name" value="Cytochrome P450"/>
    <property type="match status" value="1"/>
</dbReference>
<dbReference type="EMBL" id="KE658517">
    <property type="protein sequence ID" value="EQK97534.1"/>
    <property type="molecule type" value="Genomic_DNA"/>
</dbReference>
<dbReference type="Pfam" id="PF00067">
    <property type="entry name" value="p450"/>
    <property type="match status" value="1"/>
</dbReference>
<dbReference type="Proteomes" id="UP000019374">
    <property type="component" value="Unassembled WGS sequence"/>
</dbReference>
<dbReference type="GO" id="GO:0005789">
    <property type="term" value="C:endoplasmic reticulum membrane"/>
    <property type="evidence" value="ECO:0007669"/>
    <property type="project" value="UniProtKB-SubCell"/>
</dbReference>
<evidence type="ECO:0000256" key="3">
    <source>
        <dbReference type="ARBA" id="ARBA00010617"/>
    </source>
</evidence>
<comment type="cofactor">
    <cofactor evidence="1 15">
        <name>heme</name>
        <dbReference type="ChEBI" id="CHEBI:30413"/>
    </cofactor>
</comment>
<evidence type="ECO:0000256" key="14">
    <source>
        <dbReference type="ARBA" id="ARBA00051023"/>
    </source>
</evidence>
<dbReference type="FunFam" id="1.10.630.10:FF:000021">
    <property type="entry name" value="Cytochrome P450 61"/>
    <property type="match status" value="1"/>
</dbReference>
<evidence type="ECO:0000313" key="17">
    <source>
        <dbReference type="EMBL" id="EQK97534.1"/>
    </source>
</evidence>
<dbReference type="InterPro" id="IPR001128">
    <property type="entry name" value="Cyt_P450"/>
</dbReference>
<dbReference type="PANTHER" id="PTHR24286">
    <property type="entry name" value="CYTOCHROME P450 26"/>
    <property type="match status" value="1"/>
</dbReference>
<evidence type="ECO:0000256" key="9">
    <source>
        <dbReference type="ARBA" id="ARBA00023004"/>
    </source>
</evidence>
<feature type="binding site" description="axial binding residue" evidence="15">
    <location>
        <position position="516"/>
    </location>
    <ligand>
        <name>heme</name>
        <dbReference type="ChEBI" id="CHEBI:30413"/>
    </ligand>
    <ligandPart>
        <name>Fe</name>
        <dbReference type="ChEBI" id="CHEBI:18248"/>
    </ligandPart>
</feature>
<evidence type="ECO:0000256" key="8">
    <source>
        <dbReference type="ARBA" id="ARBA00023002"/>
    </source>
</evidence>
<organism evidence="17 18">
    <name type="scientific">Ophiocordyceps sinensis (strain Co18 / CGMCC 3.14243)</name>
    <name type="common">Yarsagumba caterpillar fungus</name>
    <name type="synonym">Hirsutella sinensis</name>
    <dbReference type="NCBI Taxonomy" id="911162"/>
    <lineage>
        <taxon>Eukaryota</taxon>
        <taxon>Fungi</taxon>
        <taxon>Dikarya</taxon>
        <taxon>Ascomycota</taxon>
        <taxon>Pezizomycotina</taxon>
        <taxon>Sordariomycetes</taxon>
        <taxon>Hypocreomycetidae</taxon>
        <taxon>Hypocreales</taxon>
        <taxon>Ophiocordycipitaceae</taxon>
        <taxon>Ophiocordyceps</taxon>
    </lineage>
</organism>
<dbReference type="PRINTS" id="PR00385">
    <property type="entry name" value="P450"/>
</dbReference>
<dbReference type="InterPro" id="IPR017972">
    <property type="entry name" value="Cyt_P450_CS"/>
</dbReference>
<keyword evidence="7" id="KW-1133">Transmembrane helix</keyword>
<protein>
    <recommendedName>
        <fullName evidence="13">sterol 22-desaturase</fullName>
        <ecNumber evidence="13">1.14.19.41</ecNumber>
    </recommendedName>
</protein>
<reference evidence="17 18" key="1">
    <citation type="journal article" date="2013" name="Chin. Sci. Bull.">
        <title>Genome survey uncovers the secrets of sex and lifestyle in caterpillar fungus.</title>
        <authorList>
            <person name="Hu X."/>
            <person name="Zhang Y."/>
            <person name="Xiao G."/>
            <person name="Zheng P."/>
            <person name="Xia Y."/>
            <person name="Zhang X."/>
            <person name="St Leger R.J."/>
            <person name="Liu X."/>
            <person name="Wang C."/>
        </authorList>
    </citation>
    <scope>NUCLEOTIDE SEQUENCE [LARGE SCALE GENOMIC DNA]</scope>
    <source>
        <strain evidence="18">Co18 / CGMCC 3.14243</strain>
        <tissue evidence="17">Fruit-body</tissue>
    </source>
</reference>
<evidence type="ECO:0000256" key="15">
    <source>
        <dbReference type="PIRSR" id="PIRSR602403-1"/>
    </source>
</evidence>
<comment type="similarity">
    <text evidence="3 16">Belongs to the cytochrome P450 family.</text>
</comment>
<evidence type="ECO:0000256" key="12">
    <source>
        <dbReference type="ARBA" id="ARBA00029435"/>
    </source>
</evidence>
<comment type="catalytic activity">
    <reaction evidence="14">
        <text>5-dehydroepisterol + NADPH + O2 + H(+) = ergosta-5,7,22,24(28)-tetraen-3beta-ol + NADP(+) + 2 H2O</text>
        <dbReference type="Rhea" id="RHEA:33467"/>
        <dbReference type="ChEBI" id="CHEBI:15377"/>
        <dbReference type="ChEBI" id="CHEBI:15378"/>
        <dbReference type="ChEBI" id="CHEBI:15379"/>
        <dbReference type="ChEBI" id="CHEBI:18249"/>
        <dbReference type="ChEBI" id="CHEBI:52972"/>
        <dbReference type="ChEBI" id="CHEBI:57783"/>
        <dbReference type="ChEBI" id="CHEBI:58349"/>
        <dbReference type="EC" id="1.14.19.41"/>
    </reaction>
    <physiologicalReaction direction="left-to-right" evidence="14">
        <dbReference type="Rhea" id="RHEA:33468"/>
    </physiologicalReaction>
</comment>
<dbReference type="GO" id="GO:0016125">
    <property type="term" value="P:sterol metabolic process"/>
    <property type="evidence" value="ECO:0007669"/>
    <property type="project" value="TreeGrafter"/>
</dbReference>
<dbReference type="PANTHER" id="PTHR24286:SF228">
    <property type="entry name" value="C-22 STEROL DESATURASE ERG5"/>
    <property type="match status" value="1"/>
</dbReference>
<evidence type="ECO:0000256" key="6">
    <source>
        <dbReference type="ARBA" id="ARBA00022824"/>
    </source>
</evidence>
<dbReference type="eggNOG" id="KOG0157">
    <property type="taxonomic scope" value="Eukaryota"/>
</dbReference>
<dbReference type="HOGENOM" id="CLU_023517_0_0_1"/>
<evidence type="ECO:0000256" key="13">
    <source>
        <dbReference type="ARBA" id="ARBA00039038"/>
    </source>
</evidence>
<keyword evidence="11" id="KW-0472">Membrane</keyword>
<dbReference type="Gene3D" id="1.10.630.10">
    <property type="entry name" value="Cytochrome P450"/>
    <property type="match status" value="1"/>
</dbReference>
<accession>T4ZWQ3</accession>
<gene>
    <name evidence="17" type="ORF">OCS_06753</name>
</gene>
<dbReference type="OrthoDB" id="1372046at2759"/>
<keyword evidence="8 16" id="KW-0560">Oxidoreductase</keyword>
<name>T4ZWQ3_OPHSC</name>
<keyword evidence="5 15" id="KW-0479">Metal-binding</keyword>
<evidence type="ECO:0000256" key="1">
    <source>
        <dbReference type="ARBA" id="ARBA00001971"/>
    </source>
</evidence>
<keyword evidence="9 15" id="KW-0408">Iron</keyword>
<dbReference type="PROSITE" id="PS00086">
    <property type="entry name" value="CYTOCHROME_P450"/>
    <property type="match status" value="1"/>
</dbReference>
<evidence type="ECO:0000256" key="16">
    <source>
        <dbReference type="RuleBase" id="RU000461"/>
    </source>
</evidence>
<dbReference type="AlphaFoldDB" id="T4ZWQ3"/>
<evidence type="ECO:0000256" key="7">
    <source>
        <dbReference type="ARBA" id="ARBA00022989"/>
    </source>
</evidence>
<comment type="pathway">
    <text evidence="12">Steroid metabolism; ergosterol biosynthesis.</text>
</comment>
<evidence type="ECO:0000256" key="2">
    <source>
        <dbReference type="ARBA" id="ARBA00004389"/>
    </source>
</evidence>